<dbReference type="Pfam" id="PF14088">
    <property type="entry name" value="DUF4268"/>
    <property type="match status" value="1"/>
</dbReference>
<keyword evidence="3" id="KW-1185">Reference proteome</keyword>
<name>A0ABP7AVI2_9MICO</name>
<evidence type="ECO:0000313" key="2">
    <source>
        <dbReference type="EMBL" id="GAA3640565.1"/>
    </source>
</evidence>
<dbReference type="Gene3D" id="3.40.1350.10">
    <property type="match status" value="1"/>
</dbReference>
<reference evidence="3" key="1">
    <citation type="journal article" date="2019" name="Int. J. Syst. Evol. Microbiol.">
        <title>The Global Catalogue of Microorganisms (GCM) 10K type strain sequencing project: providing services to taxonomists for standard genome sequencing and annotation.</title>
        <authorList>
            <consortium name="The Broad Institute Genomics Platform"/>
            <consortium name="The Broad Institute Genome Sequencing Center for Infectious Disease"/>
            <person name="Wu L."/>
            <person name="Ma J."/>
        </authorList>
    </citation>
    <scope>NUCLEOTIDE SEQUENCE [LARGE SCALE GENOMIC DNA]</scope>
    <source>
        <strain evidence="3">JCM 16544</strain>
    </source>
</reference>
<comment type="caution">
    <text evidence="2">The sequence shown here is derived from an EMBL/GenBank/DDBJ whole genome shotgun (WGS) entry which is preliminary data.</text>
</comment>
<evidence type="ECO:0000259" key="1">
    <source>
        <dbReference type="Pfam" id="PF14088"/>
    </source>
</evidence>
<dbReference type="RefSeq" id="WP_344739134.1">
    <property type="nucleotide sequence ID" value="NZ_BAAAYU010000005.1"/>
</dbReference>
<dbReference type="EMBL" id="BAAAYU010000005">
    <property type="protein sequence ID" value="GAA3640565.1"/>
    <property type="molecule type" value="Genomic_DNA"/>
</dbReference>
<dbReference type="InterPro" id="IPR011856">
    <property type="entry name" value="tRNA_endonuc-like_dom_sf"/>
</dbReference>
<gene>
    <name evidence="2" type="ORF">GCM10022200_25300</name>
</gene>
<accession>A0ABP7AVI2</accession>
<feature type="domain" description="DUF4268" evidence="1">
    <location>
        <begin position="176"/>
        <end position="304"/>
    </location>
</feature>
<evidence type="ECO:0000313" key="3">
    <source>
        <dbReference type="Proteomes" id="UP001501697"/>
    </source>
</evidence>
<protein>
    <submittedName>
        <fullName evidence="2">DUF4268 domain-containing protein</fullName>
    </submittedName>
</protein>
<sequence length="316" mass="35533">MSTLGRLQPVSLREVWAHEALDFTQWLAKPDNLEQLGEALGIELYEAETEVSVGRFFVDILATDDSGRKVVIENQLAATDHDHLGKIITYAAGLGAEVIVWVAETAKEEHQQAVEWLNENTTSEVHVFLVQIEAWRIGDSLPAPRFNPIAKPNDWAKDVRQSAASVTQVSEVNILQREFFERVREFGLGAAPRIKRWQTPKAQHWFDVSIGTSQAHISLTTNSLEKRVAVEIHIPNNKQLFADLLDERQVIEAQLKMSLDWRELPERKACRIVIEHRGDSADPGQQAELVQWVVATADSFARVFPGFISSALSKSI</sequence>
<dbReference type="Proteomes" id="UP001501697">
    <property type="component" value="Unassembled WGS sequence"/>
</dbReference>
<dbReference type="InterPro" id="IPR025364">
    <property type="entry name" value="DUF4268"/>
</dbReference>
<proteinExistence type="predicted"/>
<organism evidence="2 3">
    <name type="scientific">Microbacterium awajiense</name>
    <dbReference type="NCBI Taxonomy" id="415214"/>
    <lineage>
        <taxon>Bacteria</taxon>
        <taxon>Bacillati</taxon>
        <taxon>Actinomycetota</taxon>
        <taxon>Actinomycetes</taxon>
        <taxon>Micrococcales</taxon>
        <taxon>Microbacteriaceae</taxon>
        <taxon>Microbacterium</taxon>
    </lineage>
</organism>